<dbReference type="SUPFAM" id="SSF56801">
    <property type="entry name" value="Acetyl-CoA synthetase-like"/>
    <property type="match status" value="1"/>
</dbReference>
<organism evidence="3 4">
    <name type="scientific">Streptomyces niveiscabiei</name>
    <dbReference type="NCBI Taxonomy" id="164115"/>
    <lineage>
        <taxon>Bacteria</taxon>
        <taxon>Bacillati</taxon>
        <taxon>Actinomycetota</taxon>
        <taxon>Actinomycetes</taxon>
        <taxon>Kitasatosporales</taxon>
        <taxon>Streptomycetaceae</taxon>
        <taxon>Streptomyces</taxon>
    </lineage>
</organism>
<sequence length="555" mass="59167">MNLVRALGEIAGSDTGARHGLRLYRDETEAEQVTYRDLYISAGRVADGLVEHGVTPGERVAITLPTSAGFARAFFGVLAAGAVPVPLPPPVRFTRLELHLNRIALAMRQSKVRRVLSDGPLSRLIEPVLGGTGGEFDVHDVAEVEAAATSEVYDPAPAESPALIQYTSGTSRQPRGVVLSHANLLANIASITEGLDVTDQDVSCSWLPLFHDMGLIGTLLAPALTGADCLLMPPEDFLRDPGRWLRMISRHRGTATTAPNSGYLYALRRTSPEQVAELDLSSWRVALNGAEPVDPELLRRFTGHFAPAGFRSTAFLPVYGLAEGSLAVTFTALGRPTRSVFARRDHLAVGKVEIVPAGRANGEARELVSVGVPVARTEVRLVGDDGLEVTGEDRVGEIQIRGAAVMREYEADAAATSATVLEDGWVATGDIGFRQRGELFMVGRKKEMIIVFGQNYYASDIEAVASGVPGVTNGAVLAAALRTAEGEGLALIAETKESSPEEQAALVARLRLAVSDAVGLSPRKVILLRRGGLPRTSSGKLRRHGLDELLAMDEG</sequence>
<protein>
    <submittedName>
        <fullName evidence="3">AMP-binding protein</fullName>
    </submittedName>
</protein>
<dbReference type="InterPro" id="IPR000873">
    <property type="entry name" value="AMP-dep_synth/lig_dom"/>
</dbReference>
<dbReference type="Proteomes" id="UP001631957">
    <property type="component" value="Unassembled WGS sequence"/>
</dbReference>
<gene>
    <name evidence="3" type="ORF">ACKI18_26110</name>
</gene>
<evidence type="ECO:0000313" key="3">
    <source>
        <dbReference type="EMBL" id="MFM9612178.1"/>
    </source>
</evidence>
<dbReference type="PANTHER" id="PTHR22754">
    <property type="entry name" value="DISCO-INTERACTING PROTEIN 2 DIP2 -RELATED"/>
    <property type="match status" value="1"/>
</dbReference>
<proteinExistence type="inferred from homology"/>
<reference evidence="3 4" key="1">
    <citation type="submission" date="2024-12" db="EMBL/GenBank/DDBJ databases">
        <title>Forecasting of Potato common scab and diversities of Pathogenic streptomyces spp. in china.</title>
        <authorList>
            <person name="Handique U."/>
            <person name="Wu J."/>
        </authorList>
    </citation>
    <scope>NUCLEOTIDE SEQUENCE [LARGE SCALE GENOMIC DNA]</scope>
    <source>
        <strain evidence="3 4">ZRIMU1530</strain>
    </source>
</reference>
<name>A0ABW9HVQ6_9ACTN</name>
<evidence type="ECO:0000256" key="1">
    <source>
        <dbReference type="ARBA" id="ARBA00006432"/>
    </source>
</evidence>
<comment type="similarity">
    <text evidence="1">Belongs to the ATP-dependent AMP-binding enzyme family.</text>
</comment>
<dbReference type="RefSeq" id="WP_409122897.1">
    <property type="nucleotide sequence ID" value="NZ_JBJVNI010000014.1"/>
</dbReference>
<evidence type="ECO:0000313" key="4">
    <source>
        <dbReference type="Proteomes" id="UP001631957"/>
    </source>
</evidence>
<dbReference type="EMBL" id="JBJVNI010000014">
    <property type="protein sequence ID" value="MFM9612178.1"/>
    <property type="molecule type" value="Genomic_DNA"/>
</dbReference>
<accession>A0ABW9HVQ6</accession>
<comment type="caution">
    <text evidence="3">The sequence shown here is derived from an EMBL/GenBank/DDBJ whole genome shotgun (WGS) entry which is preliminary data.</text>
</comment>
<keyword evidence="4" id="KW-1185">Reference proteome</keyword>
<dbReference type="Gene3D" id="3.30.300.30">
    <property type="match status" value="1"/>
</dbReference>
<dbReference type="InterPro" id="IPR045851">
    <property type="entry name" value="AMP-bd_C_sf"/>
</dbReference>
<dbReference type="InterPro" id="IPR042099">
    <property type="entry name" value="ANL_N_sf"/>
</dbReference>
<feature type="domain" description="AMP-dependent synthetase/ligase" evidence="2">
    <location>
        <begin position="28"/>
        <end position="409"/>
    </location>
</feature>
<dbReference type="PANTHER" id="PTHR22754:SF32">
    <property type="entry name" value="DISCO-INTERACTING PROTEIN 2"/>
    <property type="match status" value="1"/>
</dbReference>
<dbReference type="Gene3D" id="3.40.50.12780">
    <property type="entry name" value="N-terminal domain of ligase-like"/>
    <property type="match status" value="1"/>
</dbReference>
<dbReference type="Pfam" id="PF00501">
    <property type="entry name" value="AMP-binding"/>
    <property type="match status" value="1"/>
</dbReference>
<evidence type="ECO:0000259" key="2">
    <source>
        <dbReference type="Pfam" id="PF00501"/>
    </source>
</evidence>